<sequence length="284" mass="31684">MKKMMNLWMNLIVFPAFISAYTNPVDCDIEVEPCRWSIEGFIFTSNNELNSTDGRNDIMHIKDRNFLDGLCSWQTKESNVPTKVNNAVTEFKSTKEQSVLTSGFVMCPGEKCLSFKYQMKDFKTECILIEVRSYAKLTWSLVWKSQSQHQMQGWNEINVTINVEKGSNIAIRFQHGNCSNVTYNISSISLKYQSCTESATKYRTSPSAVLPTNSSKHNMTSVITTKHCITTIVKHSSADLATSTAATSVNTSSHYAKDGVIIGIAIGGLAFTIAVLLIATYLYS</sequence>
<keyword evidence="1" id="KW-0472">Membrane</keyword>
<dbReference type="Pfam" id="PF00629">
    <property type="entry name" value="MAM"/>
    <property type="match status" value="1"/>
</dbReference>
<evidence type="ECO:0000313" key="5">
    <source>
        <dbReference type="Proteomes" id="UP001634394"/>
    </source>
</evidence>
<gene>
    <name evidence="4" type="ORF">ACJMK2_021799</name>
</gene>
<keyword evidence="1" id="KW-1133">Transmembrane helix</keyword>
<keyword evidence="1" id="KW-0812">Transmembrane</keyword>
<feature type="signal peptide" evidence="2">
    <location>
        <begin position="1"/>
        <end position="20"/>
    </location>
</feature>
<evidence type="ECO:0000256" key="2">
    <source>
        <dbReference type="SAM" id="SignalP"/>
    </source>
</evidence>
<feature type="domain" description="MAM" evidence="3">
    <location>
        <begin position="93"/>
        <end position="195"/>
    </location>
</feature>
<keyword evidence="2" id="KW-0732">Signal</keyword>
<dbReference type="EMBL" id="JBJQND010000018">
    <property type="protein sequence ID" value="KAL3836366.1"/>
    <property type="molecule type" value="Genomic_DNA"/>
</dbReference>
<protein>
    <recommendedName>
        <fullName evidence="3">MAM domain-containing protein</fullName>
    </recommendedName>
</protein>
<dbReference type="InterPro" id="IPR000998">
    <property type="entry name" value="MAM_dom"/>
</dbReference>
<name>A0ABD3TIC7_SINWO</name>
<proteinExistence type="predicted"/>
<accession>A0ABD3TIC7</accession>
<comment type="caution">
    <text evidence="4">The sequence shown here is derived from an EMBL/GenBank/DDBJ whole genome shotgun (WGS) entry which is preliminary data.</text>
</comment>
<keyword evidence="5" id="KW-1185">Reference proteome</keyword>
<evidence type="ECO:0000313" key="4">
    <source>
        <dbReference type="EMBL" id="KAL3836366.1"/>
    </source>
</evidence>
<dbReference type="Proteomes" id="UP001634394">
    <property type="component" value="Unassembled WGS sequence"/>
</dbReference>
<evidence type="ECO:0000256" key="1">
    <source>
        <dbReference type="SAM" id="Phobius"/>
    </source>
</evidence>
<dbReference type="InterPro" id="IPR013320">
    <property type="entry name" value="ConA-like_dom_sf"/>
</dbReference>
<reference evidence="4 5" key="1">
    <citation type="submission" date="2024-11" db="EMBL/GenBank/DDBJ databases">
        <title>Chromosome-level genome assembly of the freshwater bivalve Anodonta woodiana.</title>
        <authorList>
            <person name="Chen X."/>
        </authorList>
    </citation>
    <scope>NUCLEOTIDE SEQUENCE [LARGE SCALE GENOMIC DNA]</scope>
    <source>
        <strain evidence="4">MN2024</strain>
        <tissue evidence="4">Gills</tissue>
    </source>
</reference>
<dbReference type="AlphaFoldDB" id="A0ABD3TIC7"/>
<organism evidence="4 5">
    <name type="scientific">Sinanodonta woodiana</name>
    <name type="common">Chinese pond mussel</name>
    <name type="synonym">Anodonta woodiana</name>
    <dbReference type="NCBI Taxonomy" id="1069815"/>
    <lineage>
        <taxon>Eukaryota</taxon>
        <taxon>Metazoa</taxon>
        <taxon>Spiralia</taxon>
        <taxon>Lophotrochozoa</taxon>
        <taxon>Mollusca</taxon>
        <taxon>Bivalvia</taxon>
        <taxon>Autobranchia</taxon>
        <taxon>Heteroconchia</taxon>
        <taxon>Palaeoheterodonta</taxon>
        <taxon>Unionida</taxon>
        <taxon>Unionoidea</taxon>
        <taxon>Unionidae</taxon>
        <taxon>Unioninae</taxon>
        <taxon>Sinanodonta</taxon>
    </lineage>
</organism>
<feature type="transmembrane region" description="Helical" evidence="1">
    <location>
        <begin position="260"/>
        <end position="283"/>
    </location>
</feature>
<feature type="chain" id="PRO_5044858029" description="MAM domain-containing protein" evidence="2">
    <location>
        <begin position="21"/>
        <end position="284"/>
    </location>
</feature>
<dbReference type="SUPFAM" id="SSF49899">
    <property type="entry name" value="Concanavalin A-like lectins/glucanases"/>
    <property type="match status" value="1"/>
</dbReference>
<evidence type="ECO:0000259" key="3">
    <source>
        <dbReference type="Pfam" id="PF00629"/>
    </source>
</evidence>
<dbReference type="Gene3D" id="2.60.120.200">
    <property type="match status" value="1"/>
</dbReference>